<name>A0A9X2I2M5_9FLAO</name>
<keyword evidence="2" id="KW-1133">Transmembrane helix</keyword>
<dbReference type="Proteomes" id="UP001155280">
    <property type="component" value="Unassembled WGS sequence"/>
</dbReference>
<protein>
    <submittedName>
        <fullName evidence="3">Uncharacterized protein</fullName>
    </submittedName>
</protein>
<dbReference type="RefSeq" id="WP_241551910.1">
    <property type="nucleotide sequence ID" value="NZ_JANCNS010000002.1"/>
</dbReference>
<evidence type="ECO:0000313" key="4">
    <source>
        <dbReference type="Proteomes" id="UP001155280"/>
    </source>
</evidence>
<accession>A0A9X2I2M5</accession>
<evidence type="ECO:0000256" key="2">
    <source>
        <dbReference type="SAM" id="Phobius"/>
    </source>
</evidence>
<evidence type="ECO:0000313" key="3">
    <source>
        <dbReference type="EMBL" id="MCP9200104.1"/>
    </source>
</evidence>
<proteinExistence type="predicted"/>
<evidence type="ECO:0000256" key="1">
    <source>
        <dbReference type="SAM" id="MobiDB-lite"/>
    </source>
</evidence>
<reference evidence="3" key="1">
    <citation type="submission" date="2022-07" db="EMBL/GenBank/DDBJ databases">
        <title>Gramela sediminis sp. nov., isolated from deep-sea sediment of the Indian Ocean.</title>
        <authorList>
            <person name="Shi H."/>
        </authorList>
    </citation>
    <scope>NUCLEOTIDE SEQUENCE</scope>
    <source>
        <strain evidence="3">GC03-9</strain>
    </source>
</reference>
<organism evidence="3 4">
    <name type="scientific">Christiangramia oceanisediminis</name>
    <dbReference type="NCBI Taxonomy" id="2920386"/>
    <lineage>
        <taxon>Bacteria</taxon>
        <taxon>Pseudomonadati</taxon>
        <taxon>Bacteroidota</taxon>
        <taxon>Flavobacteriia</taxon>
        <taxon>Flavobacteriales</taxon>
        <taxon>Flavobacteriaceae</taxon>
        <taxon>Christiangramia</taxon>
    </lineage>
</organism>
<keyword evidence="2" id="KW-0812">Transmembrane</keyword>
<keyword evidence="2" id="KW-0472">Membrane</keyword>
<sequence>MNSGNTKGAILGHTSTKRQPALTTSPGTNSGNSFKGILQRSKLTEQDLEQFQQSIIEAHRKKNYRVLLITGIIFTFIGSLAYYFLS</sequence>
<keyword evidence="4" id="KW-1185">Reference proteome</keyword>
<dbReference type="EMBL" id="JANCNS010000002">
    <property type="protein sequence ID" value="MCP9200104.1"/>
    <property type="molecule type" value="Genomic_DNA"/>
</dbReference>
<dbReference type="AlphaFoldDB" id="A0A9X2I2M5"/>
<comment type="caution">
    <text evidence="3">The sequence shown here is derived from an EMBL/GenBank/DDBJ whole genome shotgun (WGS) entry which is preliminary data.</text>
</comment>
<feature type="region of interest" description="Disordered" evidence="1">
    <location>
        <begin position="1"/>
        <end position="36"/>
    </location>
</feature>
<feature type="transmembrane region" description="Helical" evidence="2">
    <location>
        <begin position="66"/>
        <end position="85"/>
    </location>
</feature>
<feature type="compositionally biased region" description="Polar residues" evidence="1">
    <location>
        <begin position="13"/>
        <end position="33"/>
    </location>
</feature>
<gene>
    <name evidence="3" type="ORF">MKO06_09305</name>
</gene>